<reference evidence="2 3" key="1">
    <citation type="submission" date="2020-08" db="EMBL/GenBank/DDBJ databases">
        <title>Sequencing the genomes of 1000 actinobacteria strains.</title>
        <authorList>
            <person name="Klenk H.-P."/>
        </authorList>
    </citation>
    <scope>NUCLEOTIDE SEQUENCE [LARGE SCALE GENOMIC DNA]</scope>
    <source>
        <strain evidence="2 3">DSM 43675</strain>
    </source>
</reference>
<dbReference type="Proteomes" id="UP000546324">
    <property type="component" value="Unassembled WGS sequence"/>
</dbReference>
<evidence type="ECO:0000313" key="3">
    <source>
        <dbReference type="Proteomes" id="UP000546324"/>
    </source>
</evidence>
<accession>A0A7X0L0G4</accession>
<feature type="transmembrane region" description="Helical" evidence="1">
    <location>
        <begin position="7"/>
        <end position="29"/>
    </location>
</feature>
<evidence type="ECO:0000256" key="1">
    <source>
        <dbReference type="SAM" id="Phobius"/>
    </source>
</evidence>
<organism evidence="2 3">
    <name type="scientific">Actinomadura coerulea</name>
    <dbReference type="NCBI Taxonomy" id="46159"/>
    <lineage>
        <taxon>Bacteria</taxon>
        <taxon>Bacillati</taxon>
        <taxon>Actinomycetota</taxon>
        <taxon>Actinomycetes</taxon>
        <taxon>Streptosporangiales</taxon>
        <taxon>Thermomonosporaceae</taxon>
        <taxon>Actinomadura</taxon>
    </lineage>
</organism>
<keyword evidence="1" id="KW-0472">Membrane</keyword>
<evidence type="ECO:0000313" key="2">
    <source>
        <dbReference type="EMBL" id="MBB6397546.1"/>
    </source>
</evidence>
<keyword evidence="1" id="KW-1133">Transmembrane helix</keyword>
<proteinExistence type="predicted"/>
<name>A0A7X0L0G4_9ACTN</name>
<keyword evidence="3" id="KW-1185">Reference proteome</keyword>
<protein>
    <submittedName>
        <fullName evidence="2">Uncharacterized protein</fullName>
    </submittedName>
</protein>
<sequence length="257" mass="26801">MGGVLRGAAWAGLGTAAVAAGALVVVLIVTDPSPSILADDSLLPKPAPKSVALPANTPDQLALVRSCMVGDPLISVPDPSDPRSEAKVTGPGTHVADFRVLATSDRDSRGRTVLLGSRAAYRLCLLDRAGRPSSNDQSLHQAAKVWGVSLADVPDNVICDDTGGGTLDSAKPDAEPGWETHVSGRVPVRGGTRVIFTASDGRSAEAPVTDRFFVLRRTGTGLQGPELGQIGDVTVKLYKDHRVLKQFSTQMSTAVLH</sequence>
<gene>
    <name evidence="2" type="ORF">BKA00_004460</name>
</gene>
<dbReference type="RefSeq" id="WP_185027937.1">
    <property type="nucleotide sequence ID" value="NZ_JACHMQ010000001.1"/>
</dbReference>
<keyword evidence="1" id="KW-0812">Transmembrane</keyword>
<dbReference type="AlphaFoldDB" id="A0A7X0L0G4"/>
<dbReference type="EMBL" id="JACHMQ010000001">
    <property type="protein sequence ID" value="MBB6397546.1"/>
    <property type="molecule type" value="Genomic_DNA"/>
</dbReference>
<comment type="caution">
    <text evidence="2">The sequence shown here is derived from an EMBL/GenBank/DDBJ whole genome shotgun (WGS) entry which is preliminary data.</text>
</comment>